<accession>A0A9P0LY47</accession>
<protein>
    <submittedName>
        <fullName evidence="1">Uncharacterized protein</fullName>
    </submittedName>
</protein>
<reference evidence="1" key="1">
    <citation type="submission" date="2022-03" db="EMBL/GenBank/DDBJ databases">
        <authorList>
            <person name="Sayadi A."/>
        </authorList>
    </citation>
    <scope>NUCLEOTIDE SEQUENCE</scope>
</reference>
<dbReference type="Proteomes" id="UP001152888">
    <property type="component" value="Unassembled WGS sequence"/>
</dbReference>
<proteinExistence type="predicted"/>
<comment type="caution">
    <text evidence="1">The sequence shown here is derived from an EMBL/GenBank/DDBJ whole genome shotgun (WGS) entry which is preliminary data.</text>
</comment>
<keyword evidence="2" id="KW-1185">Reference proteome</keyword>
<dbReference type="EMBL" id="CAKOFQ010007640">
    <property type="protein sequence ID" value="CAH2005458.1"/>
    <property type="molecule type" value="Genomic_DNA"/>
</dbReference>
<dbReference type="AlphaFoldDB" id="A0A9P0LY47"/>
<evidence type="ECO:0000313" key="2">
    <source>
        <dbReference type="Proteomes" id="UP001152888"/>
    </source>
</evidence>
<sequence>MEAAKVYNGYSTYLSQKVSELTIIFQFNFFKGKVLTYNQYTWGINKTNLCVRVSFTQ</sequence>
<evidence type="ECO:0000313" key="1">
    <source>
        <dbReference type="EMBL" id="CAH2005458.1"/>
    </source>
</evidence>
<organism evidence="1 2">
    <name type="scientific">Acanthoscelides obtectus</name>
    <name type="common">Bean weevil</name>
    <name type="synonym">Bruchus obtectus</name>
    <dbReference type="NCBI Taxonomy" id="200917"/>
    <lineage>
        <taxon>Eukaryota</taxon>
        <taxon>Metazoa</taxon>
        <taxon>Ecdysozoa</taxon>
        <taxon>Arthropoda</taxon>
        <taxon>Hexapoda</taxon>
        <taxon>Insecta</taxon>
        <taxon>Pterygota</taxon>
        <taxon>Neoptera</taxon>
        <taxon>Endopterygota</taxon>
        <taxon>Coleoptera</taxon>
        <taxon>Polyphaga</taxon>
        <taxon>Cucujiformia</taxon>
        <taxon>Chrysomeloidea</taxon>
        <taxon>Chrysomelidae</taxon>
        <taxon>Bruchinae</taxon>
        <taxon>Bruchini</taxon>
        <taxon>Acanthoscelides</taxon>
    </lineage>
</organism>
<gene>
    <name evidence="1" type="ORF">ACAOBT_LOCUS28551</name>
</gene>
<name>A0A9P0LY47_ACAOB</name>